<comment type="caution">
    <text evidence="2">The sequence shown here is derived from an EMBL/GenBank/DDBJ whole genome shotgun (WGS) entry which is preliminary data.</text>
</comment>
<organism evidence="2 3">
    <name type="scientific">Hymenobacter antarcticus</name>
    <dbReference type="NCBI Taxonomy" id="486270"/>
    <lineage>
        <taxon>Bacteria</taxon>
        <taxon>Pseudomonadati</taxon>
        <taxon>Bacteroidota</taxon>
        <taxon>Cytophagia</taxon>
        <taxon>Cytophagales</taxon>
        <taxon>Hymenobacteraceae</taxon>
        <taxon>Hymenobacter</taxon>
    </lineage>
</organism>
<name>A0ABP7QRE8_9BACT</name>
<evidence type="ECO:0000313" key="3">
    <source>
        <dbReference type="Proteomes" id="UP001501556"/>
    </source>
</evidence>
<dbReference type="SUPFAM" id="SSF101898">
    <property type="entry name" value="NHL repeat"/>
    <property type="match status" value="1"/>
</dbReference>
<dbReference type="Gene3D" id="2.80.10.50">
    <property type="match status" value="2"/>
</dbReference>
<dbReference type="InterPro" id="IPR026444">
    <property type="entry name" value="Secre_tail"/>
</dbReference>
<dbReference type="EMBL" id="BAABDI010000030">
    <property type="protein sequence ID" value="GAA3986847.1"/>
    <property type="molecule type" value="Genomic_DNA"/>
</dbReference>
<accession>A0ABP7QRE8</accession>
<proteinExistence type="predicted"/>
<dbReference type="NCBIfam" id="TIGR02608">
    <property type="entry name" value="delta_60_rpt"/>
    <property type="match status" value="4"/>
</dbReference>
<sequence length="372" mass="38067">MVAGRFNTLGGMSAPSLGRLLASGAPDPAFVPALFASPTFNVNSVSAIALQPNGTVVLAGGMQLSSGGAFQRFLRLLPNGASDTSFQPPAGLVPVALLAEPSGSLVVGSTDLSQPVVQRLLPNGNLDASFVGPAGPAAGQPFSINGLSRYPDGRLLAFGNFTGLGGLTTRSVARLSSTGAVDPAFVSGLSATNVTVLAAALQPNGRVLVGGAFSGVGIGSQSLARLLPDGRYDFSLDGSLTPNSTVFALAVQPDGRLLVGGQFSEVGAGVAHLALVRLRDANVLRATAGANAPRTDAWPVPAHDQLHLRLDATARPERVELYDALGRCVLTRSVSSATSQLSFDMTALPVGVYNLRVQYATGGTVMRRVVRE</sequence>
<evidence type="ECO:0000259" key="1">
    <source>
        <dbReference type="Pfam" id="PF18962"/>
    </source>
</evidence>
<gene>
    <name evidence="2" type="ORF">GCM10022407_34530</name>
</gene>
<dbReference type="InterPro" id="IPR013431">
    <property type="entry name" value="Delta_60_rpt"/>
</dbReference>
<protein>
    <recommendedName>
        <fullName evidence="1">Secretion system C-terminal sorting domain-containing protein</fullName>
    </recommendedName>
</protein>
<reference evidence="3" key="1">
    <citation type="journal article" date="2019" name="Int. J. Syst. Evol. Microbiol.">
        <title>The Global Catalogue of Microorganisms (GCM) 10K type strain sequencing project: providing services to taxonomists for standard genome sequencing and annotation.</title>
        <authorList>
            <consortium name="The Broad Institute Genomics Platform"/>
            <consortium name="The Broad Institute Genome Sequencing Center for Infectious Disease"/>
            <person name="Wu L."/>
            <person name="Ma J."/>
        </authorList>
    </citation>
    <scope>NUCLEOTIDE SEQUENCE [LARGE SCALE GENOMIC DNA]</scope>
    <source>
        <strain evidence="3">JCM 17217</strain>
    </source>
</reference>
<dbReference type="RefSeq" id="WP_345126329.1">
    <property type="nucleotide sequence ID" value="NZ_BAABDI010000030.1"/>
</dbReference>
<dbReference type="Pfam" id="PF18962">
    <property type="entry name" value="Por_Secre_tail"/>
    <property type="match status" value="1"/>
</dbReference>
<keyword evidence="3" id="KW-1185">Reference proteome</keyword>
<dbReference type="Pfam" id="PF17164">
    <property type="entry name" value="DUF5122"/>
    <property type="match status" value="5"/>
</dbReference>
<feature type="domain" description="Secretion system C-terminal sorting" evidence="1">
    <location>
        <begin position="298"/>
        <end position="368"/>
    </location>
</feature>
<dbReference type="NCBIfam" id="TIGR04183">
    <property type="entry name" value="Por_Secre_tail"/>
    <property type="match status" value="1"/>
</dbReference>
<dbReference type="Proteomes" id="UP001501556">
    <property type="component" value="Unassembled WGS sequence"/>
</dbReference>
<evidence type="ECO:0000313" key="2">
    <source>
        <dbReference type="EMBL" id="GAA3986847.1"/>
    </source>
</evidence>